<feature type="compositionally biased region" description="Polar residues" evidence="7">
    <location>
        <begin position="273"/>
        <end position="296"/>
    </location>
</feature>
<dbReference type="InterPro" id="IPR011009">
    <property type="entry name" value="Kinase-like_dom_sf"/>
</dbReference>
<dbReference type="InterPro" id="IPR050660">
    <property type="entry name" value="NEK_Ser/Thr_kinase"/>
</dbReference>
<dbReference type="AlphaFoldDB" id="A0A3R7N968"/>
<feature type="compositionally biased region" description="Basic and acidic residues" evidence="7">
    <location>
        <begin position="390"/>
        <end position="399"/>
    </location>
</feature>
<comment type="similarity">
    <text evidence="1">Belongs to the protein kinase superfamily. NEK Ser/Thr protein kinase family. NIMA subfamily.</text>
</comment>
<name>A0A3R7N968_9TRYP</name>
<dbReference type="GO" id="GO:0005524">
    <property type="term" value="F:ATP binding"/>
    <property type="evidence" value="ECO:0007669"/>
    <property type="project" value="UniProtKB-UniRule"/>
</dbReference>
<keyword evidence="5 6" id="KW-0067">ATP-binding</keyword>
<feature type="region of interest" description="Disordered" evidence="7">
    <location>
        <begin position="273"/>
        <end position="297"/>
    </location>
</feature>
<keyword evidence="2 9" id="KW-0808">Transferase</keyword>
<dbReference type="EMBL" id="MKKU01000004">
    <property type="protein sequence ID" value="RNF27504.1"/>
    <property type="molecule type" value="Genomic_DNA"/>
</dbReference>
<accession>A0A3R7N968</accession>
<evidence type="ECO:0000259" key="8">
    <source>
        <dbReference type="PROSITE" id="PS50011"/>
    </source>
</evidence>
<dbReference type="PROSITE" id="PS50011">
    <property type="entry name" value="PROTEIN_KINASE_DOM"/>
    <property type="match status" value="1"/>
</dbReference>
<dbReference type="GO" id="GO:0004674">
    <property type="term" value="F:protein serine/threonine kinase activity"/>
    <property type="evidence" value="ECO:0007669"/>
    <property type="project" value="UniProtKB-KW"/>
</dbReference>
<comment type="caution">
    <text evidence="9">The sequence shown here is derived from an EMBL/GenBank/DDBJ whole genome shotgun (WGS) entry which is preliminary data.</text>
</comment>
<dbReference type="PROSITE" id="PS00107">
    <property type="entry name" value="PROTEIN_KINASE_ATP"/>
    <property type="match status" value="1"/>
</dbReference>
<evidence type="ECO:0000313" key="10">
    <source>
        <dbReference type="Proteomes" id="UP000284403"/>
    </source>
</evidence>
<dbReference type="RefSeq" id="XP_029232710.1">
    <property type="nucleotide sequence ID" value="XM_029367185.1"/>
</dbReference>
<evidence type="ECO:0000256" key="6">
    <source>
        <dbReference type="PROSITE-ProRule" id="PRU10141"/>
    </source>
</evidence>
<evidence type="ECO:0000256" key="1">
    <source>
        <dbReference type="ARBA" id="ARBA00010886"/>
    </source>
</evidence>
<evidence type="ECO:0000256" key="7">
    <source>
        <dbReference type="SAM" id="MobiDB-lite"/>
    </source>
</evidence>
<dbReference type="InterPro" id="IPR017441">
    <property type="entry name" value="Protein_kinase_ATP_BS"/>
</dbReference>
<dbReference type="InterPro" id="IPR000719">
    <property type="entry name" value="Prot_kinase_dom"/>
</dbReference>
<dbReference type="SUPFAM" id="SSF56112">
    <property type="entry name" value="Protein kinase-like (PK-like)"/>
    <property type="match status" value="1"/>
</dbReference>
<proteinExistence type="inferred from homology"/>
<feature type="domain" description="Protein kinase" evidence="8">
    <location>
        <begin position="1"/>
        <end position="241"/>
    </location>
</feature>
<keyword evidence="10" id="KW-1185">Reference proteome</keyword>
<feature type="compositionally biased region" description="Polar residues" evidence="7">
    <location>
        <begin position="371"/>
        <end position="380"/>
    </location>
</feature>
<dbReference type="EC" id="2.7.11.-" evidence="9"/>
<organism evidence="9 10">
    <name type="scientific">Trypanosoma conorhini</name>
    <dbReference type="NCBI Taxonomy" id="83891"/>
    <lineage>
        <taxon>Eukaryota</taxon>
        <taxon>Discoba</taxon>
        <taxon>Euglenozoa</taxon>
        <taxon>Kinetoplastea</taxon>
        <taxon>Metakinetoplastina</taxon>
        <taxon>Trypanosomatida</taxon>
        <taxon>Trypanosomatidae</taxon>
        <taxon>Trypanosoma</taxon>
    </lineage>
</organism>
<feature type="region of interest" description="Disordered" evidence="7">
    <location>
        <begin position="336"/>
        <end position="408"/>
    </location>
</feature>
<evidence type="ECO:0000256" key="4">
    <source>
        <dbReference type="ARBA" id="ARBA00022777"/>
    </source>
</evidence>
<dbReference type="SMART" id="SM00220">
    <property type="entry name" value="S_TKc"/>
    <property type="match status" value="1"/>
</dbReference>
<dbReference type="OrthoDB" id="252503at2759"/>
<dbReference type="GeneID" id="40313851"/>
<reference evidence="9 10" key="1">
    <citation type="journal article" date="2018" name="BMC Genomics">
        <title>Genomic comparison of Trypanosoma conorhini and Trypanosoma rangeli to Trypanosoma cruzi strains of high and low virulence.</title>
        <authorList>
            <person name="Bradwell K.R."/>
            <person name="Koparde V.N."/>
            <person name="Matveyev A.V."/>
            <person name="Serrano M.G."/>
            <person name="Alves J.M."/>
            <person name="Parikh H."/>
            <person name="Huang B."/>
            <person name="Lee V."/>
            <person name="Espinosa-Alvarez O."/>
            <person name="Ortiz P.A."/>
            <person name="Costa-Martins A.G."/>
            <person name="Teixeira M.M."/>
            <person name="Buck G.A."/>
        </authorList>
    </citation>
    <scope>NUCLEOTIDE SEQUENCE [LARGE SCALE GENOMIC DNA]</scope>
    <source>
        <strain evidence="9 10">025E</strain>
    </source>
</reference>
<evidence type="ECO:0000256" key="2">
    <source>
        <dbReference type="ARBA" id="ARBA00022679"/>
    </source>
</evidence>
<evidence type="ECO:0000256" key="5">
    <source>
        <dbReference type="ARBA" id="ARBA00022840"/>
    </source>
</evidence>
<keyword evidence="4 9" id="KW-0418">Kinase</keyword>
<protein>
    <submittedName>
        <fullName evidence="9">Putative serine/threonine protein kinase</fullName>
        <ecNumber evidence="9">2.7.11.-</ecNumber>
    </submittedName>
</protein>
<evidence type="ECO:0000313" key="9">
    <source>
        <dbReference type="EMBL" id="RNF27504.1"/>
    </source>
</evidence>
<evidence type="ECO:0000256" key="3">
    <source>
        <dbReference type="ARBA" id="ARBA00022741"/>
    </source>
</evidence>
<keyword evidence="3 6" id="KW-0547">Nucleotide-binding</keyword>
<feature type="compositionally biased region" description="Polar residues" evidence="7">
    <location>
        <begin position="352"/>
        <end position="364"/>
    </location>
</feature>
<dbReference type="PANTHER" id="PTHR43671">
    <property type="entry name" value="SERINE/THREONINE-PROTEIN KINASE NEK"/>
    <property type="match status" value="1"/>
</dbReference>
<sequence>MLRKKVLGVGASSATILVQDTAANGELRVLKRINVSLWKPADVMETHEMYKALLTAQISSMVELHTVMLQGSFLNTVTTYYARGDLEAYLEDGPKSPFDEATVLRWLLAIARAVQQVQHLKDGCFYGLSLNRIFFADDAPGIRVGLPMPRSSYFKWLSDREALGVAVEREYPPEVVHEQRYVAKVSDVWHLGLVAMKMLSAHTSYFSRSTELRSVIADMMEPSPGRRLTIAEVVRDLTELIDGRSVPRLPNTLVGPTSTMRFTAPMACGVTAQATAPSTDSSTADEANGKNGNNVSYEFPAHHETAHTPNTIVRGARARLPPDWHRRAMEQVEELQRLNASSPGRSRGCSPLSRQSRSFSTGTGLSRPHSVRNTAATPPTSRMVKTPSRSAERNPRDSFDSAAKGRRTATDMVQDLLKEQEEEHRRREAFLQVQKEKRWKQQEKERQALNVHQNHADKMKKIRSKLDDETKHDIRKHIKHWREQRALSADESITVSKGGGVSVFVPKHGPPPAVAVAGTKKQERELATTASLDSEEPKAIVFIPLCNLSRRPASVPVGSRSSPPRVCPSRCAAVYLKSGVSPSTPRTRAKLVSTPPAMGLARRSNEILSISSPSLTNCESLSFPPGNEMVGTPPQLLSSAGLFDSPLARRGGEVDQCASTNGGGPREGSVLPSLEVSVTNLKDALGTLLANHHRYVEVMDVVNAFVMRSEADRCNPRLNVVFMSTLRSLLNDEQRFLAAAPLCAQLMALQSLLKGPALVKKRDSRASGKNAQR</sequence>
<gene>
    <name evidence="9" type="ORF">Tco025E_00240</name>
</gene>
<feature type="binding site" evidence="6">
    <location>
        <position position="31"/>
    </location>
    <ligand>
        <name>ATP</name>
        <dbReference type="ChEBI" id="CHEBI:30616"/>
    </ligand>
</feature>
<dbReference type="PANTHER" id="PTHR43671:SF106">
    <property type="entry name" value="NIMA-LIKE KINASE"/>
    <property type="match status" value="1"/>
</dbReference>
<keyword evidence="9" id="KW-0723">Serine/threonine-protein kinase</keyword>
<dbReference type="Gene3D" id="1.10.510.10">
    <property type="entry name" value="Transferase(Phosphotransferase) domain 1"/>
    <property type="match status" value="2"/>
</dbReference>
<dbReference type="Proteomes" id="UP000284403">
    <property type="component" value="Unassembled WGS sequence"/>
</dbReference>